<accession>A0A4Z2J6Y0</accession>
<reference evidence="2 3" key="1">
    <citation type="submission" date="2019-03" db="EMBL/GenBank/DDBJ databases">
        <title>First draft genome of Liparis tanakae, snailfish: a comprehensive survey of snailfish specific genes.</title>
        <authorList>
            <person name="Kim W."/>
            <person name="Song I."/>
            <person name="Jeong J.-H."/>
            <person name="Kim D."/>
            <person name="Kim S."/>
            <person name="Ryu S."/>
            <person name="Song J.Y."/>
            <person name="Lee S.K."/>
        </authorList>
    </citation>
    <scope>NUCLEOTIDE SEQUENCE [LARGE SCALE GENOMIC DNA]</scope>
    <source>
        <tissue evidence="2">Muscle</tissue>
    </source>
</reference>
<evidence type="ECO:0000313" key="3">
    <source>
        <dbReference type="Proteomes" id="UP000314294"/>
    </source>
</evidence>
<protein>
    <submittedName>
        <fullName evidence="2">Uncharacterized protein</fullName>
    </submittedName>
</protein>
<dbReference type="AlphaFoldDB" id="A0A4Z2J6Y0"/>
<keyword evidence="3" id="KW-1185">Reference proteome</keyword>
<comment type="caution">
    <text evidence="2">The sequence shown here is derived from an EMBL/GenBank/DDBJ whole genome shotgun (WGS) entry which is preliminary data.</text>
</comment>
<evidence type="ECO:0000313" key="2">
    <source>
        <dbReference type="EMBL" id="TNN85949.1"/>
    </source>
</evidence>
<proteinExistence type="predicted"/>
<evidence type="ECO:0000256" key="1">
    <source>
        <dbReference type="SAM" id="MobiDB-lite"/>
    </source>
</evidence>
<name>A0A4Z2J6Y0_9TELE</name>
<dbReference type="Proteomes" id="UP000314294">
    <property type="component" value="Unassembled WGS sequence"/>
</dbReference>
<feature type="region of interest" description="Disordered" evidence="1">
    <location>
        <begin position="22"/>
        <end position="46"/>
    </location>
</feature>
<sequence>MRSGDLQASCWRTPKTSVWRTEGMKLEEKNKPKHRKPTFHQPSSKLVPVRVVQGFDPQNDATI</sequence>
<organism evidence="2 3">
    <name type="scientific">Liparis tanakae</name>
    <name type="common">Tanaka's snailfish</name>
    <dbReference type="NCBI Taxonomy" id="230148"/>
    <lineage>
        <taxon>Eukaryota</taxon>
        <taxon>Metazoa</taxon>
        <taxon>Chordata</taxon>
        <taxon>Craniata</taxon>
        <taxon>Vertebrata</taxon>
        <taxon>Euteleostomi</taxon>
        <taxon>Actinopterygii</taxon>
        <taxon>Neopterygii</taxon>
        <taxon>Teleostei</taxon>
        <taxon>Neoteleostei</taxon>
        <taxon>Acanthomorphata</taxon>
        <taxon>Eupercaria</taxon>
        <taxon>Perciformes</taxon>
        <taxon>Cottioidei</taxon>
        <taxon>Cottales</taxon>
        <taxon>Liparidae</taxon>
        <taxon>Liparis</taxon>
    </lineage>
</organism>
<gene>
    <name evidence="2" type="ORF">EYF80_003793</name>
</gene>
<dbReference type="EMBL" id="SRLO01000018">
    <property type="protein sequence ID" value="TNN85949.1"/>
    <property type="molecule type" value="Genomic_DNA"/>
</dbReference>